<keyword evidence="1 4" id="KW-0645">Protease</keyword>
<dbReference type="OrthoDB" id="151889at2"/>
<keyword evidence="4" id="KW-0479">Metal-binding</keyword>
<keyword evidence="2 4" id="KW-0378">Hydrolase</keyword>
<comment type="cofactor">
    <cofactor evidence="4">
        <name>Ca(2+)</name>
        <dbReference type="ChEBI" id="CHEBI:29108"/>
    </cofactor>
    <text evidence="4">Binds 1 Ca(2+) ion per subunit.</text>
</comment>
<dbReference type="InterPro" id="IPR036852">
    <property type="entry name" value="Peptidase_S8/S53_dom_sf"/>
</dbReference>
<reference evidence="7" key="1">
    <citation type="submission" date="2016-10" db="EMBL/GenBank/DDBJ databases">
        <authorList>
            <person name="Varghese N."/>
            <person name="Submissions S."/>
        </authorList>
    </citation>
    <scope>NUCLEOTIDE SEQUENCE [LARGE SCALE GENOMIC DNA]</scope>
    <source>
        <strain evidence="7">DSM 17101</strain>
    </source>
</reference>
<dbReference type="InterPro" id="IPR030400">
    <property type="entry name" value="Sedolisin_dom"/>
</dbReference>
<evidence type="ECO:0000256" key="3">
    <source>
        <dbReference type="ARBA" id="ARBA00022825"/>
    </source>
</evidence>
<feature type="binding site" evidence="4">
    <location>
        <position position="485"/>
    </location>
    <ligand>
        <name>Ca(2+)</name>
        <dbReference type="ChEBI" id="CHEBI:29108"/>
    </ligand>
</feature>
<dbReference type="Proteomes" id="UP000199317">
    <property type="component" value="Unassembled WGS sequence"/>
</dbReference>
<dbReference type="RefSeq" id="WP_143015954.1">
    <property type="nucleotide sequence ID" value="NZ_FNJL01000024.1"/>
</dbReference>
<keyword evidence="4" id="KW-0106">Calcium</keyword>
<feature type="active site" description="Charge relay system" evidence="4">
    <location>
        <position position="436"/>
    </location>
</feature>
<dbReference type="GO" id="GO:0004252">
    <property type="term" value="F:serine-type endopeptidase activity"/>
    <property type="evidence" value="ECO:0007669"/>
    <property type="project" value="UniProtKB-UniRule"/>
</dbReference>
<organism evidence="6 7">
    <name type="scientific">Paracidovorax cattleyae</name>
    <dbReference type="NCBI Taxonomy" id="80868"/>
    <lineage>
        <taxon>Bacteria</taxon>
        <taxon>Pseudomonadati</taxon>
        <taxon>Pseudomonadota</taxon>
        <taxon>Betaproteobacteria</taxon>
        <taxon>Burkholderiales</taxon>
        <taxon>Comamonadaceae</taxon>
        <taxon>Paracidovorax</taxon>
    </lineage>
</organism>
<evidence type="ECO:0000256" key="4">
    <source>
        <dbReference type="PROSITE-ProRule" id="PRU01032"/>
    </source>
</evidence>
<dbReference type="InterPro" id="IPR013783">
    <property type="entry name" value="Ig-like_fold"/>
</dbReference>
<feature type="active site" description="Charge relay system" evidence="4">
    <location>
        <position position="262"/>
    </location>
</feature>
<gene>
    <name evidence="6" type="ORF">SAMN04489708_12466</name>
</gene>
<evidence type="ECO:0000313" key="7">
    <source>
        <dbReference type="Proteomes" id="UP000199317"/>
    </source>
</evidence>
<protein>
    <recommendedName>
        <fullName evidence="5">Peptidase S53 domain-containing protein</fullName>
    </recommendedName>
</protein>
<evidence type="ECO:0000259" key="5">
    <source>
        <dbReference type="PROSITE" id="PS51695"/>
    </source>
</evidence>
<dbReference type="Gene3D" id="2.60.40.10">
    <property type="entry name" value="Immunoglobulins"/>
    <property type="match status" value="2"/>
</dbReference>
<dbReference type="PANTHER" id="PTHR14218:SF15">
    <property type="entry name" value="TRIPEPTIDYL-PEPTIDASE 1"/>
    <property type="match status" value="1"/>
</dbReference>
<proteinExistence type="predicted"/>
<dbReference type="InterPro" id="IPR050819">
    <property type="entry name" value="Tripeptidyl-peptidase_I"/>
</dbReference>
<dbReference type="SUPFAM" id="SSF52743">
    <property type="entry name" value="Subtilisin-like"/>
    <property type="match status" value="1"/>
</dbReference>
<name>A0A1H0VAT4_9BURK</name>
<dbReference type="AlphaFoldDB" id="A0A1H0VAT4"/>
<keyword evidence="3 4" id="KW-0720">Serine protease</keyword>
<dbReference type="PANTHER" id="PTHR14218">
    <property type="entry name" value="PROTEASE S8 TRIPEPTIDYL PEPTIDASE I CLN2"/>
    <property type="match status" value="1"/>
</dbReference>
<sequence length="791" mass="76937">MPHSADAPSLPAHRRRGSPGWTLAALAALLTSCGGGSGTEGVAARNGDVAASATTLSSSTDVSAPVPDALVAQPTFHIAPVLLPEPTPQDAADASMQPRTTPVDAGVAALSTRQLTPDRIEAAIAQSLRAPSAGSAQEARAAGVVTTYTPAQVRAAYGLPALPTPGAMPSAQQAAQMGAGQTIYIVAARHNPNVAAELATFNQKLGLPACTAKVLPAATALPLPAPAAAGCELWVAYATAAGALAGTAPAYDAGWATEIALDVQWSHAIAPAARIVLIEAPDASVNALTAAVRLANAMGEGQVSMSFGAPEGSWTGGLESAFTGARMGYLAATGDSGAGVMWPAASPGVLGVGGTSLSYSGAGPRSEVAWSGTGGGTSAYAATPAYQQAGLPGLGSVPRRTVADVAMNADPSTGQYVAAIPQAGGAAQWLSAGGTSLSTPMWSGLMAVAGALRALAGKEALGRPHAVLYGTVGAQPSSYAAGFLDVAAGSHGTCATCTARAGYDQLTGLGTPRAADLLGLLAGSTVAAPPPVVGSAAVSGMAGQPLSFTVSVASANPVGFSLAGAPAGMVVSATGVVTWAAPVAGSYAVAVTARDTRTGLSGQGTCTVTIAAPAPPAVPGGSISGTAGVPLSFSGAATAVNPLRYALSGTPSGMSIGADGAVAWPRPVQGTYAVTVEATDTRTGLTGRGIYTVRIAAAGGGTAPAGLSVTAAPWTGTAGQALTGTVTVSAPGAAWVSVTITGAPLGMGFSMQGTAVTARWPAPVAGNYTLAIVARDSLSRTAQAAVPVSIH</sequence>
<keyword evidence="7" id="KW-1185">Reference proteome</keyword>
<dbReference type="InterPro" id="IPR023828">
    <property type="entry name" value="Peptidase_S8_Ser-AS"/>
</dbReference>
<feature type="active site" description="Charge relay system" evidence="4">
    <location>
        <position position="258"/>
    </location>
</feature>
<dbReference type="EMBL" id="FNJL01000024">
    <property type="protein sequence ID" value="SDP75345.1"/>
    <property type="molecule type" value="Genomic_DNA"/>
</dbReference>
<dbReference type="GO" id="GO:0008240">
    <property type="term" value="F:tripeptidyl-peptidase activity"/>
    <property type="evidence" value="ECO:0007669"/>
    <property type="project" value="TreeGrafter"/>
</dbReference>
<evidence type="ECO:0000256" key="1">
    <source>
        <dbReference type="ARBA" id="ARBA00022670"/>
    </source>
</evidence>
<feature type="binding site" evidence="4">
    <location>
        <position position="502"/>
    </location>
    <ligand>
        <name>Ca(2+)</name>
        <dbReference type="ChEBI" id="CHEBI:29108"/>
    </ligand>
</feature>
<dbReference type="PROSITE" id="PS00138">
    <property type="entry name" value="SUBTILASE_SER"/>
    <property type="match status" value="1"/>
</dbReference>
<evidence type="ECO:0000313" key="6">
    <source>
        <dbReference type="EMBL" id="SDP75345.1"/>
    </source>
</evidence>
<dbReference type="PROSITE" id="PS51695">
    <property type="entry name" value="SEDOLISIN"/>
    <property type="match status" value="1"/>
</dbReference>
<feature type="binding site" evidence="4">
    <location>
        <position position="486"/>
    </location>
    <ligand>
        <name>Ca(2+)</name>
        <dbReference type="ChEBI" id="CHEBI:29108"/>
    </ligand>
</feature>
<feature type="domain" description="Peptidase S53" evidence="5">
    <location>
        <begin position="147"/>
        <end position="524"/>
    </location>
</feature>
<dbReference type="GO" id="GO:0006508">
    <property type="term" value="P:proteolysis"/>
    <property type="evidence" value="ECO:0007669"/>
    <property type="project" value="UniProtKB-KW"/>
</dbReference>
<evidence type="ECO:0000256" key="2">
    <source>
        <dbReference type="ARBA" id="ARBA00022801"/>
    </source>
</evidence>
<dbReference type="CDD" id="cd04056">
    <property type="entry name" value="Peptidases_S53"/>
    <property type="match status" value="1"/>
</dbReference>
<dbReference type="Gene3D" id="3.40.50.200">
    <property type="entry name" value="Peptidase S8/S53 domain"/>
    <property type="match status" value="1"/>
</dbReference>
<dbReference type="GO" id="GO:0046872">
    <property type="term" value="F:metal ion binding"/>
    <property type="evidence" value="ECO:0007669"/>
    <property type="project" value="UniProtKB-UniRule"/>
</dbReference>
<accession>A0A1H0VAT4</accession>
<feature type="binding site" evidence="4">
    <location>
        <position position="504"/>
    </location>
    <ligand>
        <name>Ca(2+)</name>
        <dbReference type="ChEBI" id="CHEBI:29108"/>
    </ligand>
</feature>